<dbReference type="AlphaFoldDB" id="A0A4C1XXM8"/>
<accession>A0A4C1XXM8</accession>
<protein>
    <submittedName>
        <fullName evidence="1">Uncharacterized protein</fullName>
    </submittedName>
</protein>
<reference evidence="1 2" key="1">
    <citation type="journal article" date="2019" name="Commun. Biol.">
        <title>The bagworm genome reveals a unique fibroin gene that provides high tensile strength.</title>
        <authorList>
            <person name="Kono N."/>
            <person name="Nakamura H."/>
            <person name="Ohtoshi R."/>
            <person name="Tomita M."/>
            <person name="Numata K."/>
            <person name="Arakawa K."/>
        </authorList>
    </citation>
    <scope>NUCLEOTIDE SEQUENCE [LARGE SCALE GENOMIC DNA]</scope>
</reference>
<gene>
    <name evidence="1" type="ORF">EVAR_86699_1</name>
</gene>
<dbReference type="Proteomes" id="UP000299102">
    <property type="component" value="Unassembled WGS sequence"/>
</dbReference>
<evidence type="ECO:0000313" key="2">
    <source>
        <dbReference type="Proteomes" id="UP000299102"/>
    </source>
</evidence>
<sequence length="137" mass="15662">MQCDTLFQVFTAPENGYSTPDRSTRNQRLNGYHQKHIEVPRSRSWYCEMVMRTMNKAVAMRKILMFIPVIAFSNRLHVLSVSNGHAPLGERSYDIAHVAQPQPQGSERCSVDAGEALRALYRFDQLLAQLLVAVVRR</sequence>
<proteinExistence type="predicted"/>
<keyword evidence="2" id="KW-1185">Reference proteome</keyword>
<organism evidence="1 2">
    <name type="scientific">Eumeta variegata</name>
    <name type="common">Bagworm moth</name>
    <name type="synonym">Eumeta japonica</name>
    <dbReference type="NCBI Taxonomy" id="151549"/>
    <lineage>
        <taxon>Eukaryota</taxon>
        <taxon>Metazoa</taxon>
        <taxon>Ecdysozoa</taxon>
        <taxon>Arthropoda</taxon>
        <taxon>Hexapoda</taxon>
        <taxon>Insecta</taxon>
        <taxon>Pterygota</taxon>
        <taxon>Neoptera</taxon>
        <taxon>Endopterygota</taxon>
        <taxon>Lepidoptera</taxon>
        <taxon>Glossata</taxon>
        <taxon>Ditrysia</taxon>
        <taxon>Tineoidea</taxon>
        <taxon>Psychidae</taxon>
        <taxon>Oiketicinae</taxon>
        <taxon>Eumeta</taxon>
    </lineage>
</organism>
<name>A0A4C1XXM8_EUMVA</name>
<dbReference type="EMBL" id="BGZK01000994">
    <property type="protein sequence ID" value="GBP67873.1"/>
    <property type="molecule type" value="Genomic_DNA"/>
</dbReference>
<comment type="caution">
    <text evidence="1">The sequence shown here is derived from an EMBL/GenBank/DDBJ whole genome shotgun (WGS) entry which is preliminary data.</text>
</comment>
<evidence type="ECO:0000313" key="1">
    <source>
        <dbReference type="EMBL" id="GBP67873.1"/>
    </source>
</evidence>